<dbReference type="Proteomes" id="UP001331761">
    <property type="component" value="Unassembled WGS sequence"/>
</dbReference>
<evidence type="ECO:0000259" key="1">
    <source>
        <dbReference type="Pfam" id="PF15778"/>
    </source>
</evidence>
<dbReference type="InterPro" id="IPR031542">
    <property type="entry name" value="UNC80_N"/>
</dbReference>
<organism evidence="2 3">
    <name type="scientific">Trichostrongylus colubriformis</name>
    <name type="common">Black scour worm</name>
    <dbReference type="NCBI Taxonomy" id="6319"/>
    <lineage>
        <taxon>Eukaryota</taxon>
        <taxon>Metazoa</taxon>
        <taxon>Ecdysozoa</taxon>
        <taxon>Nematoda</taxon>
        <taxon>Chromadorea</taxon>
        <taxon>Rhabditida</taxon>
        <taxon>Rhabditina</taxon>
        <taxon>Rhabditomorpha</taxon>
        <taxon>Strongyloidea</taxon>
        <taxon>Trichostrongylidae</taxon>
        <taxon>Trichostrongylus</taxon>
    </lineage>
</organism>
<reference evidence="2 3" key="1">
    <citation type="submission" date="2019-10" db="EMBL/GenBank/DDBJ databases">
        <title>Assembly and Annotation for the nematode Trichostrongylus colubriformis.</title>
        <authorList>
            <person name="Martin J."/>
        </authorList>
    </citation>
    <scope>NUCLEOTIDE SEQUENCE [LARGE SCALE GENOMIC DNA]</scope>
    <source>
        <strain evidence="2">G859</strain>
        <tissue evidence="2">Whole worm</tissue>
    </source>
</reference>
<accession>A0AAN8IAG6</accession>
<feature type="domain" description="Cation channel complex component UNC80 N-terminal" evidence="1">
    <location>
        <begin position="44"/>
        <end position="74"/>
    </location>
</feature>
<proteinExistence type="predicted"/>
<evidence type="ECO:0000313" key="2">
    <source>
        <dbReference type="EMBL" id="KAK5965326.1"/>
    </source>
</evidence>
<dbReference type="GO" id="GO:0030424">
    <property type="term" value="C:axon"/>
    <property type="evidence" value="ECO:0007669"/>
    <property type="project" value="TreeGrafter"/>
</dbReference>
<dbReference type="Pfam" id="PF15778">
    <property type="entry name" value="UNC80_N"/>
    <property type="match status" value="1"/>
</dbReference>
<feature type="non-terminal residue" evidence="2">
    <location>
        <position position="74"/>
    </location>
</feature>
<dbReference type="GO" id="GO:0034703">
    <property type="term" value="C:cation channel complex"/>
    <property type="evidence" value="ECO:0007669"/>
    <property type="project" value="TreeGrafter"/>
</dbReference>
<dbReference type="AlphaFoldDB" id="A0AAN8IAG6"/>
<evidence type="ECO:0000313" key="3">
    <source>
        <dbReference type="Proteomes" id="UP001331761"/>
    </source>
</evidence>
<dbReference type="GO" id="GO:0005261">
    <property type="term" value="F:monoatomic cation channel activity"/>
    <property type="evidence" value="ECO:0007669"/>
    <property type="project" value="TreeGrafter"/>
</dbReference>
<name>A0AAN8IAG6_TRICO</name>
<keyword evidence="3" id="KW-1185">Reference proteome</keyword>
<gene>
    <name evidence="2" type="ORF">GCK32_020712</name>
</gene>
<dbReference type="PANTHER" id="PTHR31781:SF1">
    <property type="entry name" value="PROTEIN UNC-80 HOMOLOG"/>
    <property type="match status" value="1"/>
</dbReference>
<dbReference type="EMBL" id="WIXE01024745">
    <property type="protein sequence ID" value="KAK5965326.1"/>
    <property type="molecule type" value="Genomic_DNA"/>
</dbReference>
<comment type="caution">
    <text evidence="2">The sequence shown here is derived from an EMBL/GenBank/DDBJ whole genome shotgun (WGS) entry which is preliminary data.</text>
</comment>
<dbReference type="GO" id="GO:0055080">
    <property type="term" value="P:monoatomic cation homeostasis"/>
    <property type="evidence" value="ECO:0007669"/>
    <property type="project" value="TreeGrafter"/>
</dbReference>
<protein>
    <recommendedName>
        <fullName evidence="1">Cation channel complex component UNC80 N-terminal domain-containing protein</fullName>
    </recommendedName>
</protein>
<dbReference type="PANTHER" id="PTHR31781">
    <property type="entry name" value="UNC80"/>
    <property type="match status" value="1"/>
</dbReference>
<sequence>MHVRYLQHQHQGTVQLLLMPLSTAASSMKSTKWVDDGEESECEAVPLPIQTFLWRQTNPFLGAKVGKLHEASCV</sequence>